<feature type="compositionally biased region" description="Polar residues" evidence="1">
    <location>
        <begin position="49"/>
        <end position="64"/>
    </location>
</feature>
<protein>
    <submittedName>
        <fullName evidence="2">Uncharacterized protein</fullName>
    </submittedName>
</protein>
<dbReference type="AlphaFoldDB" id="A0A822XUK1"/>
<organism evidence="2 3">
    <name type="scientific">Nelumbo nucifera</name>
    <name type="common">Sacred lotus</name>
    <dbReference type="NCBI Taxonomy" id="4432"/>
    <lineage>
        <taxon>Eukaryota</taxon>
        <taxon>Viridiplantae</taxon>
        <taxon>Streptophyta</taxon>
        <taxon>Embryophyta</taxon>
        <taxon>Tracheophyta</taxon>
        <taxon>Spermatophyta</taxon>
        <taxon>Magnoliopsida</taxon>
        <taxon>Proteales</taxon>
        <taxon>Nelumbonaceae</taxon>
        <taxon>Nelumbo</taxon>
    </lineage>
</organism>
<gene>
    <name evidence="2" type="ORF">HUJ06_023948</name>
</gene>
<comment type="caution">
    <text evidence="2">The sequence shown here is derived from an EMBL/GenBank/DDBJ whole genome shotgun (WGS) entry which is preliminary data.</text>
</comment>
<name>A0A822XUK1_NELNU</name>
<proteinExistence type="predicted"/>
<accession>A0A822XUK1</accession>
<keyword evidence="3" id="KW-1185">Reference proteome</keyword>
<dbReference type="Proteomes" id="UP000607653">
    <property type="component" value="Unassembled WGS sequence"/>
</dbReference>
<evidence type="ECO:0000256" key="1">
    <source>
        <dbReference type="SAM" id="MobiDB-lite"/>
    </source>
</evidence>
<evidence type="ECO:0000313" key="3">
    <source>
        <dbReference type="Proteomes" id="UP000607653"/>
    </source>
</evidence>
<feature type="region of interest" description="Disordered" evidence="1">
    <location>
        <begin position="37"/>
        <end position="73"/>
    </location>
</feature>
<sequence>MSAENKKLTQLLTVMCENYTTLQTQLKDLMSKNNETGFTVSKKRKAESMDNNNHNGVSGPTESTSSDEDSGKRIREDIKTKISRVYVRTDASDTSLVSI</sequence>
<evidence type="ECO:0000313" key="2">
    <source>
        <dbReference type="EMBL" id="DAD22485.1"/>
    </source>
</evidence>
<reference evidence="2 3" key="1">
    <citation type="journal article" date="2020" name="Mol. Biol. Evol.">
        <title>Distinct Expression and Methylation Patterns for Genes with Different Fates following a Single Whole-Genome Duplication in Flowering Plants.</title>
        <authorList>
            <person name="Shi T."/>
            <person name="Rahmani R.S."/>
            <person name="Gugger P.F."/>
            <person name="Wang M."/>
            <person name="Li H."/>
            <person name="Zhang Y."/>
            <person name="Li Z."/>
            <person name="Wang Q."/>
            <person name="Van de Peer Y."/>
            <person name="Marchal K."/>
            <person name="Chen J."/>
        </authorList>
    </citation>
    <scope>NUCLEOTIDE SEQUENCE [LARGE SCALE GENOMIC DNA]</scope>
    <source>
        <tissue evidence="2">Leaf</tissue>
    </source>
</reference>
<dbReference type="EMBL" id="DUZY01000001">
    <property type="protein sequence ID" value="DAD22485.1"/>
    <property type="molecule type" value="Genomic_DNA"/>
</dbReference>